<keyword evidence="1" id="KW-1133">Transmembrane helix</keyword>
<evidence type="ECO:0000313" key="3">
    <source>
        <dbReference type="Proteomes" id="UP000248897"/>
    </source>
</evidence>
<dbReference type="EMBL" id="LS483469">
    <property type="protein sequence ID" value="SQI35964.1"/>
    <property type="molecule type" value="Genomic_DNA"/>
</dbReference>
<sequence length="64" mass="7388">MARINISLPVNILYNAICFNIMWIMSSTSVVLQPTPMIIVTFIKLLLLFYLMREKLKRDSLANA</sequence>
<accession>A0A2X4XH51</accession>
<feature type="transmembrane region" description="Helical" evidence="1">
    <location>
        <begin position="36"/>
        <end position="52"/>
    </location>
</feature>
<protein>
    <submittedName>
        <fullName evidence="2">Uncharacterized protein</fullName>
    </submittedName>
</protein>
<reference evidence="2 3" key="1">
    <citation type="submission" date="2018-06" db="EMBL/GenBank/DDBJ databases">
        <authorList>
            <consortium name="Pathogen Informatics"/>
            <person name="Doyle S."/>
        </authorList>
    </citation>
    <scope>NUCLEOTIDE SEQUENCE [LARGE SCALE GENOMIC DNA]</scope>
    <source>
        <strain evidence="2 3">NCTC12961</strain>
    </source>
</reference>
<proteinExistence type="predicted"/>
<dbReference type="AlphaFoldDB" id="A0A2X4XH51"/>
<feature type="transmembrane region" description="Helical" evidence="1">
    <location>
        <begin position="12"/>
        <end position="30"/>
    </location>
</feature>
<keyword evidence="1" id="KW-0472">Membrane</keyword>
<gene>
    <name evidence="2" type="ORF">NCTC12961_01971</name>
</gene>
<organism evidence="2 3">
    <name type="scientific">Serratia plymuthica</name>
    <dbReference type="NCBI Taxonomy" id="82996"/>
    <lineage>
        <taxon>Bacteria</taxon>
        <taxon>Pseudomonadati</taxon>
        <taxon>Pseudomonadota</taxon>
        <taxon>Gammaproteobacteria</taxon>
        <taxon>Enterobacterales</taxon>
        <taxon>Yersiniaceae</taxon>
        <taxon>Serratia</taxon>
    </lineage>
</organism>
<evidence type="ECO:0000256" key="1">
    <source>
        <dbReference type="SAM" id="Phobius"/>
    </source>
</evidence>
<evidence type="ECO:0000313" key="2">
    <source>
        <dbReference type="EMBL" id="SQI35964.1"/>
    </source>
</evidence>
<dbReference type="Proteomes" id="UP000248897">
    <property type="component" value="Chromosome 1"/>
</dbReference>
<keyword evidence="1" id="KW-0812">Transmembrane</keyword>
<name>A0A2X4XH51_SERPL</name>